<protein>
    <recommendedName>
        <fullName evidence="5">VCBS repeat-containing protein</fullName>
    </recommendedName>
</protein>
<feature type="region of interest" description="Disordered" evidence="1">
    <location>
        <begin position="29"/>
        <end position="70"/>
    </location>
</feature>
<dbReference type="PROSITE" id="PS51257">
    <property type="entry name" value="PROKAR_LIPOPROTEIN"/>
    <property type="match status" value="1"/>
</dbReference>
<evidence type="ECO:0000313" key="4">
    <source>
        <dbReference type="Proteomes" id="UP001223978"/>
    </source>
</evidence>
<accession>A0ABT6S7M2</accession>
<name>A0ABT6S7M2_9ACTN</name>
<evidence type="ECO:0000256" key="2">
    <source>
        <dbReference type="SAM" id="SignalP"/>
    </source>
</evidence>
<reference evidence="3 4" key="1">
    <citation type="submission" date="2023-05" db="EMBL/GenBank/DDBJ databases">
        <title>Draft genome sequence of Streptomyces sp. B-S-A6 isolated from a cave soil in Thailand.</title>
        <authorList>
            <person name="Chamroensaksri N."/>
            <person name="Muangham S."/>
        </authorList>
    </citation>
    <scope>NUCLEOTIDE SEQUENCE [LARGE SCALE GENOMIC DNA]</scope>
    <source>
        <strain evidence="3 4">B-S-A6</strain>
    </source>
</reference>
<gene>
    <name evidence="3" type="ORF">QIS96_09735</name>
</gene>
<comment type="caution">
    <text evidence="3">The sequence shown here is derived from an EMBL/GenBank/DDBJ whole genome shotgun (WGS) entry which is preliminary data.</text>
</comment>
<dbReference type="EMBL" id="JASCIQ010000008">
    <property type="protein sequence ID" value="MDI3404102.1"/>
    <property type="molecule type" value="Genomic_DNA"/>
</dbReference>
<feature type="signal peptide" evidence="2">
    <location>
        <begin position="1"/>
        <end position="27"/>
    </location>
</feature>
<evidence type="ECO:0008006" key="5">
    <source>
        <dbReference type="Google" id="ProtNLM"/>
    </source>
</evidence>
<keyword evidence="2" id="KW-0732">Signal</keyword>
<dbReference type="RefSeq" id="WP_282542056.1">
    <property type="nucleotide sequence ID" value="NZ_JASCIQ010000008.1"/>
</dbReference>
<organism evidence="3 4">
    <name type="scientific">Streptomyces cavernicola</name>
    <dbReference type="NCBI Taxonomy" id="3043613"/>
    <lineage>
        <taxon>Bacteria</taxon>
        <taxon>Bacillati</taxon>
        <taxon>Actinomycetota</taxon>
        <taxon>Actinomycetes</taxon>
        <taxon>Kitasatosporales</taxon>
        <taxon>Streptomycetaceae</taxon>
        <taxon>Streptomyces</taxon>
    </lineage>
</organism>
<evidence type="ECO:0000256" key="1">
    <source>
        <dbReference type="SAM" id="MobiDB-lite"/>
    </source>
</evidence>
<proteinExistence type="predicted"/>
<evidence type="ECO:0000313" key="3">
    <source>
        <dbReference type="EMBL" id="MDI3404102.1"/>
    </source>
</evidence>
<sequence>MAISQRTGSFTAFSAFLAILLMTGACDAPAPGPRVEPSAGGSEDPGRGPSSPSPTAASPDAPQVVGPAPRDLHDVDWAEVPVPGDFCGVPGLVRWNADGQAVATSRTWGTVRLILGREVQYGDTDGDQHDEAVVYVGCDDNGATQNTQLVASYVVFDRVGDNLAAIGTITPQQKSASYTTALVRADFEPGRIIVHEKWYRPNDSHCCPSGDATTFWSREGNHLTPGAPRITS</sequence>
<keyword evidence="4" id="KW-1185">Reference proteome</keyword>
<feature type="compositionally biased region" description="Low complexity" evidence="1">
    <location>
        <begin position="47"/>
        <end position="62"/>
    </location>
</feature>
<dbReference type="Proteomes" id="UP001223978">
    <property type="component" value="Unassembled WGS sequence"/>
</dbReference>
<feature type="chain" id="PRO_5045880112" description="VCBS repeat-containing protein" evidence="2">
    <location>
        <begin position="28"/>
        <end position="232"/>
    </location>
</feature>